<evidence type="ECO:0000313" key="2">
    <source>
        <dbReference type="Proteomes" id="UP001358586"/>
    </source>
</evidence>
<dbReference type="Proteomes" id="UP001358586">
    <property type="component" value="Chromosome 4"/>
</dbReference>
<accession>A0ABR0QA33</accession>
<evidence type="ECO:0000313" key="1">
    <source>
        <dbReference type="EMBL" id="KAK5836142.1"/>
    </source>
</evidence>
<dbReference type="EMBL" id="JARKNE010000004">
    <property type="protein sequence ID" value="KAK5836142.1"/>
    <property type="molecule type" value="Genomic_DNA"/>
</dbReference>
<organism evidence="1 2">
    <name type="scientific">Gossypium arboreum</name>
    <name type="common">Tree cotton</name>
    <name type="synonym">Gossypium nanking</name>
    <dbReference type="NCBI Taxonomy" id="29729"/>
    <lineage>
        <taxon>Eukaryota</taxon>
        <taxon>Viridiplantae</taxon>
        <taxon>Streptophyta</taxon>
        <taxon>Embryophyta</taxon>
        <taxon>Tracheophyta</taxon>
        <taxon>Spermatophyta</taxon>
        <taxon>Magnoliopsida</taxon>
        <taxon>eudicotyledons</taxon>
        <taxon>Gunneridae</taxon>
        <taxon>Pentapetalae</taxon>
        <taxon>rosids</taxon>
        <taxon>malvids</taxon>
        <taxon>Malvales</taxon>
        <taxon>Malvaceae</taxon>
        <taxon>Malvoideae</taxon>
        <taxon>Gossypium</taxon>
    </lineage>
</organism>
<name>A0ABR0QA33_GOSAR</name>
<gene>
    <name evidence="1" type="ORF">PVK06_011898</name>
</gene>
<comment type="caution">
    <text evidence="1">The sequence shown here is derived from an EMBL/GenBank/DDBJ whole genome shotgun (WGS) entry which is preliminary data.</text>
</comment>
<proteinExistence type="predicted"/>
<keyword evidence="2" id="KW-1185">Reference proteome</keyword>
<reference evidence="1 2" key="1">
    <citation type="submission" date="2023-03" db="EMBL/GenBank/DDBJ databases">
        <title>WGS of Gossypium arboreum.</title>
        <authorList>
            <person name="Yu D."/>
        </authorList>
    </citation>
    <scope>NUCLEOTIDE SEQUENCE [LARGE SCALE GENOMIC DNA]</scope>
    <source>
        <tissue evidence="1">Leaf</tissue>
    </source>
</reference>
<protein>
    <submittedName>
        <fullName evidence="1">Uncharacterized protein</fullName>
    </submittedName>
</protein>
<sequence>MKRLKEADHVDDPNYRKYHQFISHPLEKYFVLKDKIMQLDEEEKIEFEEVASSNMTSTTMVSQSNKLDKTLNFTIFYLITWVPGRSKTIDFQAIRQSPICKISKWSWLDSSHMSKKPIK</sequence>